<evidence type="ECO:0000256" key="1">
    <source>
        <dbReference type="SAM" id="MobiDB-lite"/>
    </source>
</evidence>
<dbReference type="KEGG" id="cre:CHLRE_17g725000v5"/>
<evidence type="ECO:0000313" key="3">
    <source>
        <dbReference type="Proteomes" id="UP000006906"/>
    </source>
</evidence>
<accession>A0A2K3CQJ7</accession>
<reference evidence="2 3" key="1">
    <citation type="journal article" date="2007" name="Science">
        <title>The Chlamydomonas genome reveals the evolution of key animal and plant functions.</title>
        <authorList>
            <person name="Merchant S.S."/>
            <person name="Prochnik S.E."/>
            <person name="Vallon O."/>
            <person name="Harris E.H."/>
            <person name="Karpowicz S.J."/>
            <person name="Witman G.B."/>
            <person name="Terry A."/>
            <person name="Salamov A."/>
            <person name="Fritz-Laylin L.K."/>
            <person name="Marechal-Drouard L."/>
            <person name="Marshall W.F."/>
            <person name="Qu L.H."/>
            <person name="Nelson D.R."/>
            <person name="Sanderfoot A.A."/>
            <person name="Spalding M.H."/>
            <person name="Kapitonov V.V."/>
            <person name="Ren Q."/>
            <person name="Ferris P."/>
            <person name="Lindquist E."/>
            <person name="Shapiro H."/>
            <person name="Lucas S.M."/>
            <person name="Grimwood J."/>
            <person name="Schmutz J."/>
            <person name="Cardol P."/>
            <person name="Cerutti H."/>
            <person name="Chanfreau G."/>
            <person name="Chen C.L."/>
            <person name="Cognat V."/>
            <person name="Croft M.T."/>
            <person name="Dent R."/>
            <person name="Dutcher S."/>
            <person name="Fernandez E."/>
            <person name="Fukuzawa H."/>
            <person name="Gonzalez-Ballester D."/>
            <person name="Gonzalez-Halphen D."/>
            <person name="Hallmann A."/>
            <person name="Hanikenne M."/>
            <person name="Hippler M."/>
            <person name="Inwood W."/>
            <person name="Jabbari K."/>
            <person name="Kalanon M."/>
            <person name="Kuras R."/>
            <person name="Lefebvre P.A."/>
            <person name="Lemaire S.D."/>
            <person name="Lobanov A.V."/>
            <person name="Lohr M."/>
            <person name="Manuell A."/>
            <person name="Meier I."/>
            <person name="Mets L."/>
            <person name="Mittag M."/>
            <person name="Mittelmeier T."/>
            <person name="Moroney J.V."/>
            <person name="Moseley J."/>
            <person name="Napoli C."/>
            <person name="Nedelcu A.M."/>
            <person name="Niyogi K."/>
            <person name="Novoselov S.V."/>
            <person name="Paulsen I.T."/>
            <person name="Pazour G."/>
            <person name="Purton S."/>
            <person name="Ral J.P."/>
            <person name="Riano-Pachon D.M."/>
            <person name="Riekhof W."/>
            <person name="Rymarquis L."/>
            <person name="Schroda M."/>
            <person name="Stern D."/>
            <person name="Umen J."/>
            <person name="Willows R."/>
            <person name="Wilson N."/>
            <person name="Zimmer S.L."/>
            <person name="Allmer J."/>
            <person name="Balk J."/>
            <person name="Bisova K."/>
            <person name="Chen C.J."/>
            <person name="Elias M."/>
            <person name="Gendler K."/>
            <person name="Hauser C."/>
            <person name="Lamb M.R."/>
            <person name="Ledford H."/>
            <person name="Long J.C."/>
            <person name="Minagawa J."/>
            <person name="Page M.D."/>
            <person name="Pan J."/>
            <person name="Pootakham W."/>
            <person name="Roje S."/>
            <person name="Rose A."/>
            <person name="Stahlberg E."/>
            <person name="Terauchi A.M."/>
            <person name="Yang P."/>
            <person name="Ball S."/>
            <person name="Bowler C."/>
            <person name="Dieckmann C.L."/>
            <person name="Gladyshev V.N."/>
            <person name="Green P."/>
            <person name="Jorgensen R."/>
            <person name="Mayfield S."/>
            <person name="Mueller-Roeber B."/>
            <person name="Rajamani S."/>
            <person name="Sayre R.T."/>
            <person name="Brokstein P."/>
            <person name="Dubchak I."/>
            <person name="Goodstein D."/>
            <person name="Hornick L."/>
            <person name="Huang Y.W."/>
            <person name="Jhaveri J."/>
            <person name="Luo Y."/>
            <person name="Martinez D."/>
            <person name="Ngau W.C."/>
            <person name="Otillar B."/>
            <person name="Poliakov A."/>
            <person name="Porter A."/>
            <person name="Szajkowski L."/>
            <person name="Werner G."/>
            <person name="Zhou K."/>
            <person name="Grigoriev I.V."/>
            <person name="Rokhsar D.S."/>
            <person name="Grossman A.R."/>
        </authorList>
    </citation>
    <scope>NUCLEOTIDE SEQUENCE [LARGE SCALE GENOMIC DNA]</scope>
    <source>
        <strain evidence="3">CC-503</strain>
    </source>
</reference>
<dbReference type="InParanoid" id="A0A2K3CQJ7"/>
<dbReference type="EMBL" id="CM008978">
    <property type="protein sequence ID" value="PNW70560.1"/>
    <property type="molecule type" value="Genomic_DNA"/>
</dbReference>
<proteinExistence type="predicted"/>
<dbReference type="GeneID" id="5722761"/>
<evidence type="ECO:0000313" key="2">
    <source>
        <dbReference type="EMBL" id="PNW70560.1"/>
    </source>
</evidence>
<dbReference type="Gramene" id="PNW70560">
    <property type="protein sequence ID" value="PNW70560"/>
    <property type="gene ID" value="CHLRE_17g725000v5"/>
</dbReference>
<dbReference type="ExpressionAtlas" id="A0A2K3CQJ7">
    <property type="expression patterns" value="baseline and differential"/>
</dbReference>
<dbReference type="OrthoDB" id="548220at2759"/>
<name>A0A2K3CQJ7_CHLRE</name>
<dbReference type="AlphaFoldDB" id="A0A2K3CQJ7"/>
<gene>
    <name evidence="2" type="ORF">CHLRE_17g725000v5</name>
</gene>
<organism evidence="2 3">
    <name type="scientific">Chlamydomonas reinhardtii</name>
    <name type="common">Chlamydomonas smithii</name>
    <dbReference type="NCBI Taxonomy" id="3055"/>
    <lineage>
        <taxon>Eukaryota</taxon>
        <taxon>Viridiplantae</taxon>
        <taxon>Chlorophyta</taxon>
        <taxon>core chlorophytes</taxon>
        <taxon>Chlorophyceae</taxon>
        <taxon>CS clade</taxon>
        <taxon>Chlamydomonadales</taxon>
        <taxon>Chlamydomonadaceae</taxon>
        <taxon>Chlamydomonas</taxon>
    </lineage>
</organism>
<keyword evidence="3" id="KW-1185">Reference proteome</keyword>
<dbReference type="RefSeq" id="XP_042914785.1">
    <property type="nucleotide sequence ID" value="XM_043072326.1"/>
</dbReference>
<dbReference type="Proteomes" id="UP000006906">
    <property type="component" value="Chromosome 17"/>
</dbReference>
<sequence length="489" mass="51072">MSSTQEQKGPIRRWPSGFWTAFNCWWHAEYQRIKARPTSKSISRWHGEHSNRVWGDAAVGLAETQRHANRMKPRRSAAAVAFLRHDSFDGEDIDDELGPGAAVDTPGGDALHAADPAEDVGDALDGDQKAAAAAVTAEELNTSCLPGGIARLMNADSDLPAPAADGAGIAGAAGAYGKRLASRAVRQRFSVNGIAAAAPSAADGASPAPTIAGATELLPRWMQPDPVHSALHAGDTSTPHAAANGTGAVSAMGQWDSSYSLNTINQQPPCTSASQPYGATCGVPVFPADARAHRGQTATGLKRGFHESGCGGVETASGPARQRMRCNSSNNPLAGAELVGAASSSNTGSAASAAWMRRADRELDELMRDMGMLVEQDGCGMAGAAGVASTMRGLAPLQLPDPRPHRDLSSLLLHGPVTSGQCRFEQLQQQRQKPLAAPQQAPVNWQLLQQVQPQLAMRCATGGWPLQRGASVGGYEIEAIDSVPLEALL</sequence>
<protein>
    <submittedName>
        <fullName evidence="2">Uncharacterized protein</fullName>
    </submittedName>
</protein>
<feature type="region of interest" description="Disordered" evidence="1">
    <location>
        <begin position="226"/>
        <end position="246"/>
    </location>
</feature>